<dbReference type="EMBL" id="JBBPBN010000011">
    <property type="protein sequence ID" value="KAK9029766.1"/>
    <property type="molecule type" value="Genomic_DNA"/>
</dbReference>
<proteinExistence type="predicted"/>
<dbReference type="Proteomes" id="UP001396334">
    <property type="component" value="Unassembled WGS sequence"/>
</dbReference>
<dbReference type="Gene3D" id="3.40.50.720">
    <property type="entry name" value="NAD(P)-binding Rossmann-like Domain"/>
    <property type="match status" value="1"/>
</dbReference>
<name>A0ABR2SXN6_9ROSI</name>
<keyword evidence="2" id="KW-1185">Reference proteome</keyword>
<reference evidence="1 2" key="1">
    <citation type="journal article" date="2024" name="G3 (Bethesda)">
        <title>Genome assembly of Hibiscus sabdariffa L. provides insights into metabolisms of medicinal natural products.</title>
        <authorList>
            <person name="Kim T."/>
        </authorList>
    </citation>
    <scope>NUCLEOTIDE SEQUENCE [LARGE SCALE GENOMIC DNA]</scope>
    <source>
        <strain evidence="1">TK-2024</strain>
        <tissue evidence="1">Old leaves</tissue>
    </source>
</reference>
<protein>
    <submittedName>
        <fullName evidence="1">Uncharacterized protein</fullName>
    </submittedName>
</protein>
<evidence type="ECO:0000313" key="1">
    <source>
        <dbReference type="EMBL" id="KAK9029766.1"/>
    </source>
</evidence>
<gene>
    <name evidence="1" type="ORF">V6N11_026868</name>
</gene>
<comment type="caution">
    <text evidence="1">The sequence shown here is derived from an EMBL/GenBank/DDBJ whole genome shotgun (WGS) entry which is preliminary data.</text>
</comment>
<accession>A0ABR2SXN6</accession>
<organism evidence="1 2">
    <name type="scientific">Hibiscus sabdariffa</name>
    <name type="common">roselle</name>
    <dbReference type="NCBI Taxonomy" id="183260"/>
    <lineage>
        <taxon>Eukaryota</taxon>
        <taxon>Viridiplantae</taxon>
        <taxon>Streptophyta</taxon>
        <taxon>Embryophyta</taxon>
        <taxon>Tracheophyta</taxon>
        <taxon>Spermatophyta</taxon>
        <taxon>Magnoliopsida</taxon>
        <taxon>eudicotyledons</taxon>
        <taxon>Gunneridae</taxon>
        <taxon>Pentapetalae</taxon>
        <taxon>rosids</taxon>
        <taxon>malvids</taxon>
        <taxon>Malvales</taxon>
        <taxon>Malvaceae</taxon>
        <taxon>Malvoideae</taxon>
        <taxon>Hibiscus</taxon>
    </lineage>
</organism>
<sequence length="102" mass="11080">MNPASPANEMAKVRMVAEQGLLNLALDVGVKAHMFRFGGIYDPGGSAVDMIIKQEPKLPTPKTADFQNPSLFPTSLPFSIKIPCFPSLSLPLLSLRCLVLRL</sequence>
<evidence type="ECO:0000313" key="2">
    <source>
        <dbReference type="Proteomes" id="UP001396334"/>
    </source>
</evidence>